<dbReference type="CDD" id="cd01335">
    <property type="entry name" value="Radical_SAM"/>
    <property type="match status" value="1"/>
</dbReference>
<sequence length="356" mass="41546">MASKYSKFKVFHFQEKLDSLPKDVEEISSPIHIRIKPTNVCNHSCWYCSYRFDEVQLGQDMVVRDFIPKDRMMEILDDCIEMDVKSITFSGGGEPFVYKYFLDTVKKLSKSNIKFASLTNGSKLKGEVAEIFSKYGEWIRVSMDGWDDLSYKKYRKTKKTEFTNILNNMKEFKSLGGKCALGVSFIIDNKNFNHIYEMAKKIKATGADSIKMSPCIVSNLGKENNEYHAPIYDEVKKQIKKVKTELEDESFEVYDTYHLLEEKFEKDYDWCPYIQILPIIGADLNIYSCQDKAYNLDNGLVGNIKEKSFKEFWFNDKEKFFKINPKCDCSHHCIANEKNKMILDYLNVDLDHLGFV</sequence>
<keyword evidence="5" id="KW-0411">Iron-sulfur</keyword>
<proteinExistence type="predicted"/>
<dbReference type="InterPro" id="IPR058240">
    <property type="entry name" value="rSAM_sf"/>
</dbReference>
<accession>A0A4Q1ARN9</accession>
<dbReference type="SMART" id="SM00729">
    <property type="entry name" value="Elp3"/>
    <property type="match status" value="1"/>
</dbReference>
<dbReference type="Gene3D" id="3.20.20.70">
    <property type="entry name" value="Aldolase class I"/>
    <property type="match status" value="1"/>
</dbReference>
<dbReference type="SFLD" id="SFLDG01067">
    <property type="entry name" value="SPASM/twitch_domain_containing"/>
    <property type="match status" value="1"/>
</dbReference>
<evidence type="ECO:0000256" key="3">
    <source>
        <dbReference type="ARBA" id="ARBA00022723"/>
    </source>
</evidence>
<dbReference type="InterPro" id="IPR013785">
    <property type="entry name" value="Aldolase_TIM"/>
</dbReference>
<dbReference type="SUPFAM" id="SSF102114">
    <property type="entry name" value="Radical SAM enzymes"/>
    <property type="match status" value="1"/>
</dbReference>
<evidence type="ECO:0000259" key="6">
    <source>
        <dbReference type="PROSITE" id="PS51918"/>
    </source>
</evidence>
<dbReference type="InterPro" id="IPR050377">
    <property type="entry name" value="Radical_SAM_PqqE_MftC-like"/>
</dbReference>
<dbReference type="PANTHER" id="PTHR11228:SF7">
    <property type="entry name" value="PQQA PEPTIDE CYCLASE"/>
    <property type="match status" value="1"/>
</dbReference>
<evidence type="ECO:0000313" key="7">
    <source>
        <dbReference type="EMBL" id="RXK05877.1"/>
    </source>
</evidence>
<protein>
    <submittedName>
        <fullName evidence="7">Radical SAM protein</fullName>
    </submittedName>
</protein>
<dbReference type="GO" id="GO:0051536">
    <property type="term" value="F:iron-sulfur cluster binding"/>
    <property type="evidence" value="ECO:0007669"/>
    <property type="project" value="UniProtKB-KW"/>
</dbReference>
<evidence type="ECO:0000256" key="1">
    <source>
        <dbReference type="ARBA" id="ARBA00001966"/>
    </source>
</evidence>
<comment type="cofactor">
    <cofactor evidence="1">
        <name>[4Fe-4S] cluster</name>
        <dbReference type="ChEBI" id="CHEBI:49883"/>
    </cofactor>
</comment>
<dbReference type="SFLD" id="SFLDS00029">
    <property type="entry name" value="Radical_SAM"/>
    <property type="match status" value="1"/>
</dbReference>
<comment type="caution">
    <text evidence="7">The sequence shown here is derived from an EMBL/GenBank/DDBJ whole genome shotgun (WGS) entry which is preliminary data.</text>
</comment>
<gene>
    <name evidence="7" type="ORF">CRV07_07335</name>
</gene>
<organism evidence="7 8">
    <name type="scientific">Halarcobacter ebronensis</name>
    <dbReference type="NCBI Taxonomy" id="1462615"/>
    <lineage>
        <taxon>Bacteria</taxon>
        <taxon>Pseudomonadati</taxon>
        <taxon>Campylobacterota</taxon>
        <taxon>Epsilonproteobacteria</taxon>
        <taxon>Campylobacterales</taxon>
        <taxon>Arcobacteraceae</taxon>
        <taxon>Halarcobacter</taxon>
    </lineage>
</organism>
<keyword evidence="8" id="KW-1185">Reference proteome</keyword>
<dbReference type="InterPro" id="IPR007197">
    <property type="entry name" value="rSAM"/>
</dbReference>
<reference evidence="7 8" key="1">
    <citation type="submission" date="2017-10" db="EMBL/GenBank/DDBJ databases">
        <title>Genomics of the genus Arcobacter.</title>
        <authorList>
            <person name="Perez-Cataluna A."/>
            <person name="Figueras M.J."/>
        </authorList>
    </citation>
    <scope>NUCLEOTIDE SEQUENCE [LARGE SCALE GENOMIC DNA]</scope>
    <source>
        <strain evidence="7 8">CECT 8441</strain>
    </source>
</reference>
<keyword evidence="2" id="KW-0949">S-adenosyl-L-methionine</keyword>
<evidence type="ECO:0000256" key="5">
    <source>
        <dbReference type="ARBA" id="ARBA00023014"/>
    </source>
</evidence>
<dbReference type="PANTHER" id="PTHR11228">
    <property type="entry name" value="RADICAL SAM DOMAIN PROTEIN"/>
    <property type="match status" value="1"/>
</dbReference>
<dbReference type="GO" id="GO:0046872">
    <property type="term" value="F:metal ion binding"/>
    <property type="evidence" value="ECO:0007669"/>
    <property type="project" value="UniProtKB-KW"/>
</dbReference>
<dbReference type="InterPro" id="IPR006638">
    <property type="entry name" value="Elp3/MiaA/NifB-like_rSAM"/>
</dbReference>
<dbReference type="Pfam" id="PF04055">
    <property type="entry name" value="Radical_SAM"/>
    <property type="match status" value="1"/>
</dbReference>
<evidence type="ECO:0000256" key="4">
    <source>
        <dbReference type="ARBA" id="ARBA00023004"/>
    </source>
</evidence>
<dbReference type="RefSeq" id="WP_129087086.1">
    <property type="nucleotide sequence ID" value="NZ_CP053836.1"/>
</dbReference>
<keyword evidence="3" id="KW-0479">Metal-binding</keyword>
<dbReference type="OrthoDB" id="9810775at2"/>
<dbReference type="GO" id="GO:0003824">
    <property type="term" value="F:catalytic activity"/>
    <property type="evidence" value="ECO:0007669"/>
    <property type="project" value="InterPro"/>
</dbReference>
<dbReference type="PROSITE" id="PS51918">
    <property type="entry name" value="RADICAL_SAM"/>
    <property type="match status" value="1"/>
</dbReference>
<feature type="domain" description="Radical SAM core" evidence="6">
    <location>
        <begin position="25"/>
        <end position="265"/>
    </location>
</feature>
<evidence type="ECO:0000313" key="8">
    <source>
        <dbReference type="Proteomes" id="UP000289758"/>
    </source>
</evidence>
<evidence type="ECO:0000256" key="2">
    <source>
        <dbReference type="ARBA" id="ARBA00022691"/>
    </source>
</evidence>
<dbReference type="EMBL" id="PDKK01000005">
    <property type="protein sequence ID" value="RXK05877.1"/>
    <property type="molecule type" value="Genomic_DNA"/>
</dbReference>
<keyword evidence="4" id="KW-0408">Iron</keyword>
<dbReference type="Proteomes" id="UP000289758">
    <property type="component" value="Unassembled WGS sequence"/>
</dbReference>
<dbReference type="AlphaFoldDB" id="A0A4Q1ARN9"/>
<name>A0A4Q1ARN9_9BACT</name>